<protein>
    <submittedName>
        <fullName evidence="2">DUF559 domain-containing protein</fullName>
    </submittedName>
</protein>
<evidence type="ECO:0000313" key="3">
    <source>
        <dbReference type="Proteomes" id="UP001058860"/>
    </source>
</evidence>
<dbReference type="EMBL" id="CP088295">
    <property type="protein sequence ID" value="UUY02863.1"/>
    <property type="molecule type" value="Genomic_DNA"/>
</dbReference>
<organism evidence="2 3">
    <name type="scientific">Svornostia abyssi</name>
    <dbReference type="NCBI Taxonomy" id="2898438"/>
    <lineage>
        <taxon>Bacteria</taxon>
        <taxon>Bacillati</taxon>
        <taxon>Actinomycetota</taxon>
        <taxon>Thermoleophilia</taxon>
        <taxon>Solirubrobacterales</taxon>
        <taxon>Baekduiaceae</taxon>
        <taxon>Svornostia</taxon>
    </lineage>
</organism>
<reference evidence="3" key="1">
    <citation type="submission" date="2021-11" db="EMBL/GenBank/DDBJ databases">
        <title>Cultivation dependent microbiological survey of springs from the worlds oldest radium mine currently devoted to the extraction of radon-saturated water.</title>
        <authorList>
            <person name="Kapinusova G."/>
            <person name="Smrhova T."/>
            <person name="Strejcek M."/>
            <person name="Suman J."/>
            <person name="Jani K."/>
            <person name="Pajer P."/>
            <person name="Uhlik O."/>
        </authorList>
    </citation>
    <scope>NUCLEOTIDE SEQUENCE [LARGE SCALE GENOMIC DNA]</scope>
    <source>
        <strain evidence="3">J379</strain>
    </source>
</reference>
<name>A0ABY5PDZ4_9ACTN</name>
<dbReference type="InterPro" id="IPR007569">
    <property type="entry name" value="DUF559"/>
</dbReference>
<gene>
    <name evidence="2" type="ORF">LRS13_19565</name>
</gene>
<evidence type="ECO:0000313" key="2">
    <source>
        <dbReference type="EMBL" id="UUY02863.1"/>
    </source>
</evidence>
<dbReference type="InterPro" id="IPR011335">
    <property type="entry name" value="Restrct_endonuc-II-like"/>
</dbReference>
<proteinExistence type="predicted"/>
<keyword evidence="3" id="KW-1185">Reference proteome</keyword>
<evidence type="ECO:0000259" key="1">
    <source>
        <dbReference type="Pfam" id="PF04480"/>
    </source>
</evidence>
<feature type="domain" description="DUF559" evidence="1">
    <location>
        <begin position="56"/>
        <end position="113"/>
    </location>
</feature>
<accession>A0ABY5PDZ4</accession>
<dbReference type="RefSeq" id="WP_353863385.1">
    <property type="nucleotide sequence ID" value="NZ_CP088295.1"/>
</dbReference>
<dbReference type="Pfam" id="PF04480">
    <property type="entry name" value="DUF559"/>
    <property type="match status" value="1"/>
</dbReference>
<sequence>MPAGAGIARLRQYTRRYAHLPMGRTKSDAEALGLAVLDGVGIRIPSVNIKVAGEEADYVWHDARWIVEIDSRRWHHPAEDARKTAVWEHAGWTVRRVLSDDVYDRPHRLLAAIPPHLHQ</sequence>
<dbReference type="Proteomes" id="UP001058860">
    <property type="component" value="Chromosome"/>
</dbReference>
<dbReference type="SUPFAM" id="SSF52980">
    <property type="entry name" value="Restriction endonuclease-like"/>
    <property type="match status" value="1"/>
</dbReference>